<sequence length="345" mass="39246">MPPIPTLVKQMLGRDTETSVREILDSKLGEVSTESKVKTMSLTLSFIFRAPRELRRVNEGAFEPQIISIGPYHHGKYHLKAMETLKVGYLSSLLQRCSDGLENCIVAYMSIEQEVRNCYAEHDDSAMSSAEFGGIMVVDLLFVVQLISKFMDPTLRESNDSLFKQNLNLSFVALDLLLLENQFPLCLLEKFADMTGMGGDTFARKALNFFSETDLRLQQEDQKHPVLEEKRSHHTRLGYGECDFIIDHDTERMMRNLIAYEQFKDKSGSIVMDYARFIDCLINYPADVALLCDCRVIDNRLGSNEDVASMINKINNYVYLSTDSITPTYSTRRTSIADNDGTYGR</sequence>
<evidence type="ECO:0000313" key="1">
    <source>
        <dbReference type="EMBL" id="KAE8720966.1"/>
    </source>
</evidence>
<reference evidence="1" key="1">
    <citation type="submission" date="2019-09" db="EMBL/GenBank/DDBJ databases">
        <title>Draft genome information of white flower Hibiscus syriacus.</title>
        <authorList>
            <person name="Kim Y.-M."/>
        </authorList>
    </citation>
    <scope>NUCLEOTIDE SEQUENCE [LARGE SCALE GENOMIC DNA]</scope>
    <source>
        <strain evidence="1">YM2019G1</strain>
    </source>
</reference>
<name>A0A6A3BW22_HIBSY</name>
<keyword evidence="2" id="KW-1185">Reference proteome</keyword>
<proteinExistence type="predicted"/>
<dbReference type="InterPro" id="IPR004158">
    <property type="entry name" value="DUF247_pln"/>
</dbReference>
<protein>
    <submittedName>
        <fullName evidence="1">Uncharacterized protein</fullName>
    </submittedName>
</protein>
<dbReference type="AlphaFoldDB" id="A0A6A3BW22"/>
<dbReference type="PANTHER" id="PTHR31170">
    <property type="entry name" value="BNAC04G53230D PROTEIN"/>
    <property type="match status" value="1"/>
</dbReference>
<dbReference type="Pfam" id="PF03140">
    <property type="entry name" value="DUF247"/>
    <property type="match status" value="2"/>
</dbReference>
<comment type="caution">
    <text evidence="1">The sequence shown here is derived from an EMBL/GenBank/DDBJ whole genome shotgun (WGS) entry which is preliminary data.</text>
</comment>
<accession>A0A6A3BW22</accession>
<dbReference type="EMBL" id="VEPZ02000665">
    <property type="protein sequence ID" value="KAE8720966.1"/>
    <property type="molecule type" value="Genomic_DNA"/>
</dbReference>
<evidence type="ECO:0000313" key="2">
    <source>
        <dbReference type="Proteomes" id="UP000436088"/>
    </source>
</evidence>
<organism evidence="1 2">
    <name type="scientific">Hibiscus syriacus</name>
    <name type="common">Rose of Sharon</name>
    <dbReference type="NCBI Taxonomy" id="106335"/>
    <lineage>
        <taxon>Eukaryota</taxon>
        <taxon>Viridiplantae</taxon>
        <taxon>Streptophyta</taxon>
        <taxon>Embryophyta</taxon>
        <taxon>Tracheophyta</taxon>
        <taxon>Spermatophyta</taxon>
        <taxon>Magnoliopsida</taxon>
        <taxon>eudicotyledons</taxon>
        <taxon>Gunneridae</taxon>
        <taxon>Pentapetalae</taxon>
        <taxon>rosids</taxon>
        <taxon>malvids</taxon>
        <taxon>Malvales</taxon>
        <taxon>Malvaceae</taxon>
        <taxon>Malvoideae</taxon>
        <taxon>Hibiscus</taxon>
    </lineage>
</organism>
<gene>
    <name evidence="1" type="ORF">F3Y22_tig00017792pilonHSYRG00020</name>
</gene>
<dbReference type="Proteomes" id="UP000436088">
    <property type="component" value="Unassembled WGS sequence"/>
</dbReference>